<dbReference type="AlphaFoldDB" id="A0A840VDI4"/>
<accession>A0A840VDI4</accession>
<evidence type="ECO:0000313" key="2">
    <source>
        <dbReference type="EMBL" id="MBB5351940.1"/>
    </source>
</evidence>
<feature type="signal peptide" evidence="1">
    <location>
        <begin position="1"/>
        <end position="29"/>
    </location>
</feature>
<keyword evidence="1" id="KW-0732">Signal</keyword>
<protein>
    <submittedName>
        <fullName evidence="2">Uncharacterized protein</fullName>
    </submittedName>
</protein>
<evidence type="ECO:0000256" key="1">
    <source>
        <dbReference type="SAM" id="SignalP"/>
    </source>
</evidence>
<keyword evidence="3" id="KW-1185">Reference proteome</keyword>
<reference evidence="2 3" key="1">
    <citation type="submission" date="2020-08" db="EMBL/GenBank/DDBJ databases">
        <title>Genomic Encyclopedia of Type Strains, Phase IV (KMG-IV): sequencing the most valuable type-strain genomes for metagenomic binning, comparative biology and taxonomic classification.</title>
        <authorList>
            <person name="Goeker M."/>
        </authorList>
    </citation>
    <scope>NUCLEOTIDE SEQUENCE [LARGE SCALE GENOMIC DNA]</scope>
    <source>
        <strain evidence="2 3">YC6886</strain>
    </source>
</reference>
<dbReference type="EMBL" id="JACHFD010000009">
    <property type="protein sequence ID" value="MBB5351940.1"/>
    <property type="molecule type" value="Genomic_DNA"/>
</dbReference>
<name>A0A840VDI4_9BACT</name>
<proteinExistence type="predicted"/>
<organism evidence="2 3">
    <name type="scientific">Haloferula luteola</name>
    <dbReference type="NCBI Taxonomy" id="595692"/>
    <lineage>
        <taxon>Bacteria</taxon>
        <taxon>Pseudomonadati</taxon>
        <taxon>Verrucomicrobiota</taxon>
        <taxon>Verrucomicrobiia</taxon>
        <taxon>Verrucomicrobiales</taxon>
        <taxon>Verrucomicrobiaceae</taxon>
        <taxon>Haloferula</taxon>
    </lineage>
</organism>
<sequence length="244" mass="26965">MKTSLPRLVCRVFAHAFVFTSLLATVSAADEPYGTIHASPGIARVGVFPALDWEINYPGLEEVAEVDPPGKIKVLSETTMQVRLLGAGVTLSYSDGSNMSFVHTEGYFSFNNGSWQRLFAGTNDIVSQSKVLKTQDAFQGQSVRFGGHYWDTSSGRWSHFYYSNDGTQNVRVLKDGDSVPTTYNIANSPTLEQFIKPYLDSGGKIDIGPMDMIVMLELTHTDAQQYQTGYDLQDLVFLVTFSES</sequence>
<comment type="caution">
    <text evidence="2">The sequence shown here is derived from an EMBL/GenBank/DDBJ whole genome shotgun (WGS) entry which is preliminary data.</text>
</comment>
<dbReference type="RefSeq" id="WP_184018556.1">
    <property type="nucleotide sequence ID" value="NZ_JACHFD010000009.1"/>
</dbReference>
<gene>
    <name evidence="2" type="ORF">HNR46_002179</name>
</gene>
<evidence type="ECO:0000313" key="3">
    <source>
        <dbReference type="Proteomes" id="UP000557717"/>
    </source>
</evidence>
<feature type="chain" id="PRO_5032572656" evidence="1">
    <location>
        <begin position="30"/>
        <end position="244"/>
    </location>
</feature>
<dbReference type="Proteomes" id="UP000557717">
    <property type="component" value="Unassembled WGS sequence"/>
</dbReference>